<feature type="domain" description="Chromo" evidence="5">
    <location>
        <begin position="26"/>
        <end position="76"/>
    </location>
</feature>
<dbReference type="AlphaFoldDB" id="A0A319AV39"/>
<dbReference type="GO" id="GO:0005634">
    <property type="term" value="C:nucleus"/>
    <property type="evidence" value="ECO:0007669"/>
    <property type="project" value="UniProtKB-SubCell"/>
</dbReference>
<feature type="compositionally biased region" description="Basic residues" evidence="4">
    <location>
        <begin position="105"/>
        <end position="115"/>
    </location>
</feature>
<feature type="compositionally biased region" description="Basic and acidic residues" evidence="4">
    <location>
        <begin position="959"/>
        <end position="969"/>
    </location>
</feature>
<dbReference type="PROSITE" id="PS50013">
    <property type="entry name" value="CHROMO_2"/>
    <property type="match status" value="1"/>
</dbReference>
<sequence length="980" mass="112228">MPDLQEVDDDEISITSTAPSEQKSEYEIEEVLAEGRFEDGVKYLVQWAGYPPERNSWEPASAFTNKQTILEWRQKNKDIAAGKCKGFDVDAWLQYMEEFEEKREDRKRRRAAKRRRLEESAGHDTRQAQARTRKVAQKTSSLLSPREPLHRRCSTDQELQTQRRVANDPPPILFSSGKPSHHSQRRNILQSSSGTNAGKLFPNLSSKWWHQKAQQRELEPDVNRLNLRRPSEWPANPPVLPSQNDISNMAPPQECNPDAQPALASESASEPYRRRSPGKLDETPTRAPEPAELRKDRPYEASLARPPRGGKTLMTPAGPRIVGPGELLIRILYGPDRRIIGTARLCGLEGRIRSELFRLKQNHNLDIWFQHVCTLNQYQTIAPNAIGTAFDVGWIEGYEDTLPDIRNMSHELKRENTVAIYNFEKAALAFLAYPSDSLDFRYLSNIRKDLPETYIHIHVRESLDSIGQLYYSAGPQNSFTRNSKNERGERIQRMNTFENMPTSEVYDDTRKEHTRPAQAANSTAETAPRQPKSPKYPAHETIVKTPSLPTPFQEVNTHPLLPEPAASEAMDIDLEESPTTSAQKPLASDGQVDLKAIFKTQFGVNFETLVKVNAGSKTQLAKALYLMFPEDPEYAKEFQLLAEFLKKYNPVVYSSQYEGDWEKFARTVSAGVVFFHESFTSFHTLPFFKALILKSSVGFWSVSLLKPLQFADHPSHFQRIFPHGCVILMTEDFMLREPHATAILLVWMSDWVKRKVPGNWKMMFRPDVLNWVLQQHDSTSSQKVKESWLTMYRLILQLCTPSAFDTPPGRLLSGSTGEYFESNAISPPELPGYGSRTEQEHPDLPAGATRELLDADHMIEFFAGWGLVNCHLYRRFVVVTCQRLPKWAEWNHIEVKSCAKDFMDAFKIPYKFYWETLRRKPKLEGRERVQATPYTPYTPRTPRTPGGGGHRPQPLGAALDEHNARKDFQDSQYNYPEPYH</sequence>
<dbReference type="EMBL" id="KZ821218">
    <property type="protein sequence ID" value="PYH49932.1"/>
    <property type="molecule type" value="Genomic_DNA"/>
</dbReference>
<dbReference type="InterPro" id="IPR051219">
    <property type="entry name" value="Heterochromatin_chromo-domain"/>
</dbReference>
<evidence type="ECO:0000256" key="2">
    <source>
        <dbReference type="ARBA" id="ARBA00011353"/>
    </source>
</evidence>
<organism evidence="6 7">
    <name type="scientific">Aspergillus saccharolyticus JOP 1030-1</name>
    <dbReference type="NCBI Taxonomy" id="1450539"/>
    <lineage>
        <taxon>Eukaryota</taxon>
        <taxon>Fungi</taxon>
        <taxon>Dikarya</taxon>
        <taxon>Ascomycota</taxon>
        <taxon>Pezizomycotina</taxon>
        <taxon>Eurotiomycetes</taxon>
        <taxon>Eurotiomycetidae</taxon>
        <taxon>Eurotiales</taxon>
        <taxon>Aspergillaceae</taxon>
        <taxon>Aspergillus</taxon>
        <taxon>Aspergillus subgen. Circumdati</taxon>
    </lineage>
</organism>
<dbReference type="GO" id="GO:0006338">
    <property type="term" value="P:chromatin remodeling"/>
    <property type="evidence" value="ECO:0007669"/>
    <property type="project" value="UniProtKB-ARBA"/>
</dbReference>
<feature type="compositionally biased region" description="Basic and acidic residues" evidence="4">
    <location>
        <begin position="278"/>
        <end position="299"/>
    </location>
</feature>
<dbReference type="STRING" id="1450539.A0A319AV39"/>
<proteinExistence type="predicted"/>
<feature type="compositionally biased region" description="Low complexity" evidence="4">
    <location>
        <begin position="932"/>
        <end position="944"/>
    </location>
</feature>
<dbReference type="InterPro" id="IPR000953">
    <property type="entry name" value="Chromo/chromo_shadow_dom"/>
</dbReference>
<dbReference type="RefSeq" id="XP_025435914.1">
    <property type="nucleotide sequence ID" value="XM_025580266.1"/>
</dbReference>
<gene>
    <name evidence="6" type="ORF">BP01DRAFT_9633</name>
</gene>
<dbReference type="SMART" id="SM00298">
    <property type="entry name" value="CHROMO"/>
    <property type="match status" value="1"/>
</dbReference>
<dbReference type="PANTHER" id="PTHR22812">
    <property type="entry name" value="CHROMOBOX PROTEIN"/>
    <property type="match status" value="1"/>
</dbReference>
<keyword evidence="7" id="KW-1185">Reference proteome</keyword>
<dbReference type="CDD" id="cd18966">
    <property type="entry name" value="chromodomain"/>
    <property type="match status" value="1"/>
</dbReference>
<feature type="region of interest" description="Disordered" evidence="4">
    <location>
        <begin position="228"/>
        <end position="318"/>
    </location>
</feature>
<keyword evidence="3" id="KW-0539">Nucleus</keyword>
<feature type="compositionally biased region" description="Polar residues" evidence="4">
    <location>
        <begin position="186"/>
        <end position="196"/>
    </location>
</feature>
<feature type="region of interest" description="Disordered" evidence="4">
    <location>
        <begin position="1"/>
        <end position="26"/>
    </location>
</feature>
<evidence type="ECO:0000256" key="4">
    <source>
        <dbReference type="SAM" id="MobiDB-lite"/>
    </source>
</evidence>
<evidence type="ECO:0000256" key="3">
    <source>
        <dbReference type="ARBA" id="ARBA00023242"/>
    </source>
</evidence>
<feature type="compositionally biased region" description="Acidic residues" evidence="4">
    <location>
        <begin position="1"/>
        <end position="12"/>
    </location>
</feature>
<evidence type="ECO:0000313" key="6">
    <source>
        <dbReference type="EMBL" id="PYH49932.1"/>
    </source>
</evidence>
<dbReference type="SUPFAM" id="SSF54160">
    <property type="entry name" value="Chromo domain-like"/>
    <property type="match status" value="1"/>
</dbReference>
<dbReference type="Pfam" id="PF00385">
    <property type="entry name" value="Chromo"/>
    <property type="match status" value="1"/>
</dbReference>
<dbReference type="InterPro" id="IPR016197">
    <property type="entry name" value="Chromo-like_dom_sf"/>
</dbReference>
<dbReference type="Proteomes" id="UP000248349">
    <property type="component" value="Unassembled WGS sequence"/>
</dbReference>
<feature type="region of interest" description="Disordered" evidence="4">
    <location>
        <begin position="100"/>
        <end position="202"/>
    </location>
</feature>
<evidence type="ECO:0000313" key="7">
    <source>
        <dbReference type="Proteomes" id="UP000248349"/>
    </source>
</evidence>
<reference evidence="6 7" key="1">
    <citation type="submission" date="2016-12" db="EMBL/GenBank/DDBJ databases">
        <title>The genomes of Aspergillus section Nigri reveals drivers in fungal speciation.</title>
        <authorList>
            <consortium name="DOE Joint Genome Institute"/>
            <person name="Vesth T.C."/>
            <person name="Nybo J."/>
            <person name="Theobald S."/>
            <person name="Brandl J."/>
            <person name="Frisvad J.C."/>
            <person name="Nielsen K.F."/>
            <person name="Lyhne E.K."/>
            <person name="Kogle M.E."/>
            <person name="Kuo A."/>
            <person name="Riley R."/>
            <person name="Clum A."/>
            <person name="Nolan M."/>
            <person name="Lipzen A."/>
            <person name="Salamov A."/>
            <person name="Henrissat B."/>
            <person name="Wiebenga A."/>
            <person name="De Vries R.P."/>
            <person name="Grigoriev I.V."/>
            <person name="Mortensen U.H."/>
            <person name="Andersen M.R."/>
            <person name="Baker S.E."/>
        </authorList>
    </citation>
    <scope>NUCLEOTIDE SEQUENCE [LARGE SCALE GENOMIC DNA]</scope>
    <source>
        <strain evidence="6 7">JOP 1030-1</strain>
    </source>
</reference>
<dbReference type="OrthoDB" id="1918685at2759"/>
<dbReference type="GeneID" id="37081495"/>
<protein>
    <recommendedName>
        <fullName evidence="5">Chromo domain-containing protein</fullName>
    </recommendedName>
</protein>
<feature type="region of interest" description="Disordered" evidence="4">
    <location>
        <begin position="925"/>
        <end position="980"/>
    </location>
</feature>
<comment type="subcellular location">
    <subcellularLocation>
        <location evidence="1">Nucleus</location>
    </subcellularLocation>
</comment>
<dbReference type="Gene3D" id="2.40.50.40">
    <property type="match status" value="1"/>
</dbReference>
<evidence type="ECO:0000256" key="1">
    <source>
        <dbReference type="ARBA" id="ARBA00004123"/>
    </source>
</evidence>
<feature type="compositionally biased region" description="Basic and acidic residues" evidence="4">
    <location>
        <begin position="116"/>
        <end position="126"/>
    </location>
</feature>
<feature type="region of interest" description="Disordered" evidence="4">
    <location>
        <begin position="505"/>
        <end position="537"/>
    </location>
</feature>
<name>A0A319AV39_9EURO</name>
<evidence type="ECO:0000259" key="5">
    <source>
        <dbReference type="PROSITE" id="PS50013"/>
    </source>
</evidence>
<accession>A0A319AV39</accession>
<comment type="subunit">
    <text evidence="2">Component of the NuA4 histone acetyltransferase complex.</text>
</comment>
<dbReference type="InterPro" id="IPR023780">
    <property type="entry name" value="Chromo_domain"/>
</dbReference>